<evidence type="ECO:0000313" key="3">
    <source>
        <dbReference type="Proteomes" id="UP000217676"/>
    </source>
</evidence>
<dbReference type="Gene3D" id="2.50.20.10">
    <property type="entry name" value="Lipoprotein localisation LolA/LolB/LppX"/>
    <property type="match status" value="1"/>
</dbReference>
<dbReference type="SUPFAM" id="SSF89392">
    <property type="entry name" value="Prokaryotic lipoproteins and lipoprotein localization factors"/>
    <property type="match status" value="1"/>
</dbReference>
<keyword evidence="3" id="KW-1185">Reference proteome</keyword>
<organism evidence="2 3">
    <name type="scientific">Streptomyces laurentii</name>
    <dbReference type="NCBI Taxonomy" id="39478"/>
    <lineage>
        <taxon>Bacteria</taxon>
        <taxon>Bacillati</taxon>
        <taxon>Actinomycetota</taxon>
        <taxon>Actinomycetes</taxon>
        <taxon>Kitasatosporales</taxon>
        <taxon>Streptomycetaceae</taxon>
        <taxon>Streptomyces</taxon>
    </lineage>
</organism>
<dbReference type="Proteomes" id="UP000217676">
    <property type="component" value="Chromosome"/>
</dbReference>
<dbReference type="InterPro" id="IPR052944">
    <property type="entry name" value="Sporulation_related"/>
</dbReference>
<dbReference type="PANTHER" id="PTHR37507">
    <property type="entry name" value="SPORULATION PROTEIN YDCC"/>
    <property type="match status" value="1"/>
</dbReference>
<dbReference type="EMBL" id="AP017424">
    <property type="protein sequence ID" value="BAU85294.1"/>
    <property type="molecule type" value="Genomic_DNA"/>
</dbReference>
<feature type="compositionally biased region" description="Basic and acidic residues" evidence="1">
    <location>
        <begin position="109"/>
        <end position="124"/>
    </location>
</feature>
<evidence type="ECO:0000313" key="2">
    <source>
        <dbReference type="EMBL" id="BAU85294.1"/>
    </source>
</evidence>
<dbReference type="InterPro" id="IPR029046">
    <property type="entry name" value="LolA/LolB/LppX"/>
</dbReference>
<name>A0A160P2X1_STRLU</name>
<gene>
    <name evidence="2" type="ORF">SLA_4406</name>
</gene>
<proteinExistence type="predicted"/>
<dbReference type="AlphaFoldDB" id="A0A160P2X1"/>
<protein>
    <recommendedName>
        <fullName evidence="4">Lipoprotein</fullName>
    </recommendedName>
</protein>
<sequence>MPATPKELADEVLKAAGDTTSIGVGGTAKVAGRDAYQLVIKPKQAGSMVESVKIAVDASTGTPLKFTLASVDGGKPVLDAGFTKVDFGKPDASAFDFKAPKGAKVTEGAADKAGKAGKDGKFGEHGPVPGMEKGFGGPLGSLMGGAGEGGKNHPEVIGEGWTAIAKLDTGAKAPKTEEAPKEVQGFLDGLGDKVSGKFGSGTVFKTKIVNALMTDDGRVYVGAVTPQALVDAANAGK</sequence>
<dbReference type="PANTHER" id="PTHR37507:SF2">
    <property type="entry name" value="SPORULATION PROTEIN YDCC"/>
    <property type="match status" value="1"/>
</dbReference>
<evidence type="ECO:0008006" key="4">
    <source>
        <dbReference type="Google" id="ProtNLM"/>
    </source>
</evidence>
<evidence type="ECO:0000256" key="1">
    <source>
        <dbReference type="SAM" id="MobiDB-lite"/>
    </source>
</evidence>
<reference evidence="2 3" key="1">
    <citation type="journal article" date="2016" name="Genome Announc.">
        <title>Complete Genome Sequence of Thiostrepton-Producing Streptomyces laurentii ATCC 31255.</title>
        <authorList>
            <person name="Doi K."/>
            <person name="Fujino Y."/>
            <person name="Nagayoshi Y."/>
            <person name="Ohshima T."/>
            <person name="Ogata S."/>
        </authorList>
    </citation>
    <scope>NUCLEOTIDE SEQUENCE [LARGE SCALE GENOMIC DNA]</scope>
    <source>
        <strain evidence="2 3">ATCC 31255</strain>
    </source>
</reference>
<accession>A0A160P2X1</accession>
<dbReference type="KEGG" id="slau:SLA_4406"/>
<feature type="region of interest" description="Disordered" evidence="1">
    <location>
        <begin position="108"/>
        <end position="130"/>
    </location>
</feature>